<dbReference type="RefSeq" id="WP_047905287.1">
    <property type="nucleotide sequence ID" value="NZ_CP011807.3"/>
</dbReference>
<protein>
    <submittedName>
        <fullName evidence="1">Uncharacterized protein</fullName>
    </submittedName>
</protein>
<evidence type="ECO:0000313" key="2">
    <source>
        <dbReference type="Proteomes" id="UP000035651"/>
    </source>
</evidence>
<name>A0A0H3WN33_9BURK</name>
<dbReference type="PATRIC" id="fig|656179.3.peg.693"/>
<dbReference type="Proteomes" id="UP000035651">
    <property type="component" value="Chromosome"/>
</dbReference>
<sequence length="94" mass="10661">MVNKPFVIKNFDCYPFADHVISLMAYFDDYFIYAKSIEPFIDCASIFIVEICIPLIEQQVFRGGKIKGFMQLFQCPLPGGHFADSLLPAEPAMS</sequence>
<organism evidence="1 2">
    <name type="scientific">Pandoraea faecigallinarum</name>
    <dbReference type="NCBI Taxonomy" id="656179"/>
    <lineage>
        <taxon>Bacteria</taxon>
        <taxon>Pseudomonadati</taxon>
        <taxon>Pseudomonadota</taxon>
        <taxon>Betaproteobacteria</taxon>
        <taxon>Burkholderiales</taxon>
        <taxon>Burkholderiaceae</taxon>
        <taxon>Pandoraea</taxon>
    </lineage>
</organism>
<reference evidence="1" key="1">
    <citation type="submission" date="2016-06" db="EMBL/GenBank/DDBJ databases">
        <title>Complete Genome Sequence of Pandoraea faecigallinarum DSM-23572.</title>
        <authorList>
            <person name="Yong D."/>
            <person name="Ee R."/>
            <person name="Lim Y.-L."/>
            <person name="Yin W.-F."/>
            <person name="Chan K.-G."/>
        </authorList>
    </citation>
    <scope>NUCLEOTIDE SEQUENCE</scope>
    <source>
        <strain evidence="1">DSM 23572</strain>
    </source>
</reference>
<dbReference type="AlphaFoldDB" id="A0A0H3WN33"/>
<gene>
    <name evidence="1" type="ORF">AB870_03145</name>
</gene>
<dbReference type="KEGG" id="pfg:AB870_03145"/>
<dbReference type="EMBL" id="CP011807">
    <property type="protein sequence ID" value="AKM29344.1"/>
    <property type="molecule type" value="Genomic_DNA"/>
</dbReference>
<keyword evidence="2" id="KW-1185">Reference proteome</keyword>
<evidence type="ECO:0000313" key="1">
    <source>
        <dbReference type="EMBL" id="AKM29344.1"/>
    </source>
</evidence>
<accession>A0A0H3WN33</accession>
<proteinExistence type="predicted"/>